<protein>
    <recommendedName>
        <fullName evidence="1">non-specific serine/threonine protein kinase</fullName>
        <ecNumber evidence="1">2.7.11.1</ecNumber>
    </recommendedName>
</protein>
<feature type="domain" description="Protein kinase" evidence="8">
    <location>
        <begin position="526"/>
        <end position="803"/>
    </location>
</feature>
<evidence type="ECO:0000259" key="9">
    <source>
        <dbReference type="PROSITE" id="PS50965"/>
    </source>
</evidence>
<sequence length="1420" mass="155346">MARIVAVSPPVNDAERRVIAHLRDEAPADWTVLHSLEIPDSRGNLFEVDLVIVTGHMVYVIDVKGTFGRIDVHGSRWMPAGRAGFHTPLPKLRENAKRLKGLLETAHAQLSRVYVDAAVVLRAPNARLVDHNTPQRDAGATVNLQHLVALLSDVSRVPTGAFAVDDDIERHHDTIVEAVENIAQVPSGPLQFGNWLVLETLSETQHAPGVDVVAEYRAKNANAVQGSGTVRLVVRRADLYAEKADRDKQQKQIGVAYEALGKLPPHPTIVGVRDFFPDPEDRGFVTVYDDIPGQALRLHLGENGTEPLTNDRMLLILRQLLLGLAHAQSRRLVHRALSPATVLLSQDGRAMLTGFDYAKTAQLRTHTVALDAHAAADNAYLAPEAIASPKSMTAKADIYALGVIGFEMFTGHRPFSSITSQVQVGGVLPDKDLIEADVPAPLRHWLSLLCATKPEERPDAREALRRFDLAVGEVSRPRRKVAGGGGKPPTPPSGGAVAADDGEDRRNDPNYWRRLGRDFPLGSKYLVQNKLGNPGATGVAYRVFDTMRNVDRVIKLILQDDNHPRERARREAAVLERLRGSSHPNVVTMLDVDLLPPPYPHPYLVFEFVAGKDLSEVIKAGTLTAADVLRIGLDVAAGLKHLHELDVWHCDIKPSNLLWTESGVMILDFGIAKTPETTQGHTSNTPRYTPPDLDHVPANAAGYVDRDLYALGITMYEALTGAYPWDGTNTPPPARPAEDPRARFTLPEDVPTKLVETILKAIAEQRGERFGSAEELLTALQAAAQPAPVVTPQPAATQPHPGLEPKRVNESTTGTNPFVAHLQTLYSQSRRSNRGTRGMDAEEFRVYVPTALDLALTKAVLDGAHSLVIVTGNAGDGKTAFLENLASEARTRGAVFTSERPNGADFELDGRRFRTNYDGSQDEDGVVSDVVLEDFFTPFAGRDQVGILTGETRLIAVNEGRLIDFLSHRPDKFGALATQVDAGLCGEAEPDVVAVVNLNLRDVTVRPADTANGEGSDDSILERMLDSMTRPEFWTGCNGCELFDSCYARRNSAAAAQPVLGDQIKERLRRVYEVAQLRGRLHITLRDLRSALAYTLTSGRDCGEIHELYVAGDRDEILAGHYFNAYRGGDPALERDRLLVQLRQVDVARLPQPVLDRRLASEGLLDQLLITTNGPAPERELLDLLYAAASAPDAAPGAMLPFVSTARRLSYFEMRDPSDALRMLPYASVQAFLDQLDGPGPVRTGQFLAALNRSEGVVSSAATGDGLVTQVRDVNRGTVRSLRRFLGAGFRSGRVGTNSHPYLETRATALRLSYTDPDRPGAPTAELRIGLDLYELIERFRRGYQASVDDDQGYALALTVFKNQLAAVPYQEVLLTVDGSAMHTVRRTEDGVLHLTAHTGRAETEEDIHDIVATEETEWR</sequence>
<feature type="compositionally biased region" description="Low complexity" evidence="7">
    <location>
        <begin position="787"/>
        <end position="799"/>
    </location>
</feature>
<gene>
    <name evidence="10" type="primary">prkC_2</name>
    <name evidence="10" type="ORF">ENKNEFLB_02849</name>
</gene>
<dbReference type="PROSITE" id="PS50965">
    <property type="entry name" value="NERD"/>
    <property type="match status" value="1"/>
</dbReference>
<dbReference type="SUPFAM" id="SSF56112">
    <property type="entry name" value="Protein kinase-like (PK-like)"/>
    <property type="match status" value="2"/>
</dbReference>
<keyword evidence="11" id="KW-1185">Reference proteome</keyword>
<dbReference type="Pfam" id="PF08378">
    <property type="entry name" value="NERD"/>
    <property type="match status" value="1"/>
</dbReference>
<dbReference type="RefSeq" id="WP_214055996.1">
    <property type="nucleotide sequence ID" value="NZ_BAAAHS010000074.1"/>
</dbReference>
<feature type="region of interest" description="Disordered" evidence="7">
    <location>
        <begin position="787"/>
        <end position="814"/>
    </location>
</feature>
<evidence type="ECO:0000256" key="5">
    <source>
        <dbReference type="ARBA" id="ARBA00022777"/>
    </source>
</evidence>
<dbReference type="PROSITE" id="PS50011">
    <property type="entry name" value="PROTEIN_KINASE_DOM"/>
    <property type="match status" value="2"/>
</dbReference>
<dbReference type="PANTHER" id="PTHR43289:SF6">
    <property type="entry name" value="SERINE_THREONINE-PROTEIN KINASE NEKL-3"/>
    <property type="match status" value="1"/>
</dbReference>
<evidence type="ECO:0000256" key="6">
    <source>
        <dbReference type="ARBA" id="ARBA00022840"/>
    </source>
</evidence>
<keyword evidence="5 10" id="KW-0418">Kinase</keyword>
<dbReference type="GO" id="GO:0004674">
    <property type="term" value="F:protein serine/threonine kinase activity"/>
    <property type="evidence" value="ECO:0007669"/>
    <property type="project" value="UniProtKB-EC"/>
</dbReference>
<feature type="domain" description="NERD" evidence="9">
    <location>
        <begin position="10"/>
        <end position="122"/>
    </location>
</feature>
<feature type="region of interest" description="Disordered" evidence="7">
    <location>
        <begin position="477"/>
        <end position="511"/>
    </location>
</feature>
<dbReference type="SMART" id="SM00220">
    <property type="entry name" value="S_TKc"/>
    <property type="match status" value="2"/>
</dbReference>
<dbReference type="EC" id="2.7.11.1" evidence="1"/>
<proteinExistence type="predicted"/>
<evidence type="ECO:0000256" key="7">
    <source>
        <dbReference type="SAM" id="MobiDB-lite"/>
    </source>
</evidence>
<reference evidence="10 11" key="1">
    <citation type="submission" date="2021-05" db="EMBL/GenBank/DDBJ databases">
        <title>Complete genome of Nocardioides aquaticus KCTC 9944T isolated from meromictic and hypersaline Ekho Lake, Antarctica.</title>
        <authorList>
            <person name="Hwang K."/>
            <person name="Kim K.M."/>
            <person name="Choe H."/>
        </authorList>
    </citation>
    <scope>NUCLEOTIDE SEQUENCE [LARGE SCALE GENOMIC DNA]</scope>
    <source>
        <strain evidence="10 11">KCTC 9944</strain>
    </source>
</reference>
<dbReference type="InterPro" id="IPR011528">
    <property type="entry name" value="NERD"/>
</dbReference>
<accession>A0ABX8EKQ7</accession>
<evidence type="ECO:0000256" key="1">
    <source>
        <dbReference type="ARBA" id="ARBA00012513"/>
    </source>
</evidence>
<keyword evidence="3 10" id="KW-0808">Transferase</keyword>
<dbReference type="Gene3D" id="3.30.200.20">
    <property type="entry name" value="Phosphorylase Kinase, domain 1"/>
    <property type="match status" value="1"/>
</dbReference>
<organism evidence="10 11">
    <name type="scientific">Nocardioides aquaticus</name>
    <dbReference type="NCBI Taxonomy" id="160826"/>
    <lineage>
        <taxon>Bacteria</taxon>
        <taxon>Bacillati</taxon>
        <taxon>Actinomycetota</taxon>
        <taxon>Actinomycetes</taxon>
        <taxon>Propionibacteriales</taxon>
        <taxon>Nocardioidaceae</taxon>
        <taxon>Nocardioides</taxon>
    </lineage>
</organism>
<dbReference type="Pfam" id="PF00069">
    <property type="entry name" value="Pkinase"/>
    <property type="match status" value="2"/>
</dbReference>
<dbReference type="EMBL" id="CP075371">
    <property type="protein sequence ID" value="QVT80450.1"/>
    <property type="molecule type" value="Genomic_DNA"/>
</dbReference>
<keyword evidence="2" id="KW-0723">Serine/threonine-protein kinase</keyword>
<dbReference type="Proteomes" id="UP000679307">
    <property type="component" value="Chromosome"/>
</dbReference>
<dbReference type="InterPro" id="IPR011009">
    <property type="entry name" value="Kinase-like_dom_sf"/>
</dbReference>
<evidence type="ECO:0000313" key="11">
    <source>
        <dbReference type="Proteomes" id="UP000679307"/>
    </source>
</evidence>
<evidence type="ECO:0000313" key="10">
    <source>
        <dbReference type="EMBL" id="QVT80450.1"/>
    </source>
</evidence>
<evidence type="ECO:0000256" key="2">
    <source>
        <dbReference type="ARBA" id="ARBA00022527"/>
    </source>
</evidence>
<keyword evidence="4" id="KW-0547">Nucleotide-binding</keyword>
<feature type="domain" description="Protein kinase" evidence="8">
    <location>
        <begin position="216"/>
        <end position="471"/>
    </location>
</feature>
<name>A0ABX8EKQ7_9ACTN</name>
<dbReference type="PANTHER" id="PTHR43289">
    <property type="entry name" value="MITOGEN-ACTIVATED PROTEIN KINASE KINASE KINASE 20-RELATED"/>
    <property type="match status" value="1"/>
</dbReference>
<dbReference type="NCBIfam" id="NF047741">
    <property type="entry name" value="antiphage_MADS6"/>
    <property type="match status" value="1"/>
</dbReference>
<evidence type="ECO:0000256" key="3">
    <source>
        <dbReference type="ARBA" id="ARBA00022679"/>
    </source>
</evidence>
<keyword evidence="6" id="KW-0067">ATP-binding</keyword>
<dbReference type="InterPro" id="IPR000719">
    <property type="entry name" value="Prot_kinase_dom"/>
</dbReference>
<dbReference type="CDD" id="cd14014">
    <property type="entry name" value="STKc_PknB_like"/>
    <property type="match status" value="1"/>
</dbReference>
<evidence type="ECO:0000259" key="8">
    <source>
        <dbReference type="PROSITE" id="PS50011"/>
    </source>
</evidence>
<evidence type="ECO:0000256" key="4">
    <source>
        <dbReference type="ARBA" id="ARBA00022741"/>
    </source>
</evidence>
<dbReference type="Gene3D" id="1.10.510.10">
    <property type="entry name" value="Transferase(Phosphotransferase) domain 1"/>
    <property type="match status" value="2"/>
</dbReference>